<evidence type="ECO:0000313" key="2">
    <source>
        <dbReference type="Proteomes" id="UP000287853"/>
    </source>
</evidence>
<dbReference type="AlphaFoldDB" id="A0A444J4X9"/>
<organism evidence="1 2">
    <name type="scientific">Candidatus Electrothrix aarhusensis</name>
    <dbReference type="NCBI Taxonomy" id="1859131"/>
    <lineage>
        <taxon>Bacteria</taxon>
        <taxon>Pseudomonadati</taxon>
        <taxon>Thermodesulfobacteriota</taxon>
        <taxon>Desulfobulbia</taxon>
        <taxon>Desulfobulbales</taxon>
        <taxon>Desulfobulbaceae</taxon>
        <taxon>Candidatus Electrothrix</taxon>
    </lineage>
</organism>
<accession>A0A444J4X9</accession>
<proteinExistence type="predicted"/>
<sequence>MKIRIGQFHITQGRHLEHEMVFFLTGHILATFRRAVCLVLLNHAHLIKAASAHAHTVMAGDAARVLKQLVTGLLISG</sequence>
<dbReference type="Proteomes" id="UP000287853">
    <property type="component" value="Unassembled WGS sequence"/>
</dbReference>
<comment type="caution">
    <text evidence="1">The sequence shown here is derived from an EMBL/GenBank/DDBJ whole genome shotgun (WGS) entry which is preliminary data.</text>
</comment>
<name>A0A444J4X9_9BACT</name>
<protein>
    <submittedName>
        <fullName evidence="1">Uncharacterized protein</fullName>
    </submittedName>
</protein>
<evidence type="ECO:0000313" key="1">
    <source>
        <dbReference type="EMBL" id="RWX48080.1"/>
    </source>
</evidence>
<reference evidence="1 2" key="1">
    <citation type="submission" date="2017-01" db="EMBL/GenBank/DDBJ databases">
        <title>The cable genome- insights into the physiology and evolution of filamentous bacteria capable of sulfide oxidation via long distance electron transfer.</title>
        <authorList>
            <person name="Schreiber L."/>
            <person name="Bjerg J.T."/>
            <person name="Boggild A."/>
            <person name="Van De Vossenberg J."/>
            <person name="Meysman F."/>
            <person name="Nielsen L.P."/>
            <person name="Schramm A."/>
            <person name="Kjeldsen K.U."/>
        </authorList>
    </citation>
    <scope>NUCLEOTIDE SEQUENCE [LARGE SCALE GENOMIC DNA]</scope>
    <source>
        <strain evidence="1">MCF</strain>
    </source>
</reference>
<dbReference type="EMBL" id="MTKO01000008">
    <property type="protein sequence ID" value="RWX48080.1"/>
    <property type="molecule type" value="Genomic_DNA"/>
</dbReference>
<gene>
    <name evidence="1" type="ORF">H206_05373</name>
</gene>
<keyword evidence="2" id="KW-1185">Reference proteome</keyword>